<dbReference type="InterPro" id="IPR036754">
    <property type="entry name" value="YbaK/aa-tRNA-synt-asso_dom_sf"/>
</dbReference>
<dbReference type="SUPFAM" id="SSF55826">
    <property type="entry name" value="YbaK/ProRS associated domain"/>
    <property type="match status" value="1"/>
</dbReference>
<dbReference type="EMBL" id="BPUS01000034">
    <property type="protein sequence ID" value="GJH30266.1"/>
    <property type="molecule type" value="Genomic_DNA"/>
</dbReference>
<dbReference type="AlphaFoldDB" id="A0AA37INS8"/>
<dbReference type="Proteomes" id="UP001055111">
    <property type="component" value="Unassembled WGS sequence"/>
</dbReference>
<dbReference type="InterPro" id="IPR007214">
    <property type="entry name" value="YbaK/aa-tRNA-synth-assoc-dom"/>
</dbReference>
<dbReference type="Gene3D" id="3.90.960.10">
    <property type="entry name" value="YbaK/aminoacyl-tRNA synthetase-associated domain"/>
    <property type="match status" value="1"/>
</dbReference>
<dbReference type="GO" id="GO:0002161">
    <property type="term" value="F:aminoacyl-tRNA deacylase activity"/>
    <property type="evidence" value="ECO:0007669"/>
    <property type="project" value="InterPro"/>
</dbReference>
<evidence type="ECO:0000313" key="2">
    <source>
        <dbReference type="EMBL" id="GJH30266.1"/>
    </source>
</evidence>
<reference evidence="2" key="1">
    <citation type="submission" date="2022-09" db="EMBL/GenBank/DDBJ databases">
        <title>Isolation and characterization of 3-chlorobenzoate degrading bacteria from soils in Shizuoka.</title>
        <authorList>
            <person name="Ifat A."/>
            <person name="Ogawa N."/>
            <person name="Kimbara K."/>
            <person name="Moriuchi R."/>
            <person name="Dohra H."/>
            <person name="Shintani M."/>
        </authorList>
    </citation>
    <scope>NUCLEOTIDE SEQUENCE</scope>
    <source>
        <strain evidence="2">19CS4-2</strain>
    </source>
</reference>
<sequence>MLTADYLSKLNLVPESERFARLPERVGNSIADLDVVVFNVPDDASDTDACMTRYNIPVEDNANTIIVRFKKNGAAHLAAIVALADKRIDVNGAARRALEASRVSFASRDDAVSASGMEYGGITAFGLPVDWRILVDTAVLERKVIVMGAGIREAKLLLPPLALLSLSGVSVVSLAKPNS</sequence>
<gene>
    <name evidence="2" type="ORF">CBA19CS42_37140</name>
</gene>
<evidence type="ECO:0000313" key="3">
    <source>
        <dbReference type="Proteomes" id="UP001055111"/>
    </source>
</evidence>
<dbReference type="Pfam" id="PF04073">
    <property type="entry name" value="tRNA_edit"/>
    <property type="match status" value="1"/>
</dbReference>
<dbReference type="RefSeq" id="WP_238217937.1">
    <property type="nucleotide sequence ID" value="NZ_BPUS01000034.1"/>
</dbReference>
<proteinExistence type="predicted"/>
<evidence type="ECO:0000259" key="1">
    <source>
        <dbReference type="Pfam" id="PF04073"/>
    </source>
</evidence>
<protein>
    <recommendedName>
        <fullName evidence="1">YbaK/aminoacyl-tRNA synthetase-associated domain-containing protein</fullName>
    </recommendedName>
</protein>
<feature type="domain" description="YbaK/aminoacyl-tRNA synthetase-associated" evidence="1">
    <location>
        <begin position="44"/>
        <end position="164"/>
    </location>
</feature>
<name>A0AA37INS8_9BURK</name>
<accession>A0AA37INS8</accession>
<comment type="caution">
    <text evidence="2">The sequence shown here is derived from an EMBL/GenBank/DDBJ whole genome shotgun (WGS) entry which is preliminary data.</text>
</comment>
<organism evidence="2 3">
    <name type="scientific">Caballeronia novacaledonica</name>
    <dbReference type="NCBI Taxonomy" id="1544861"/>
    <lineage>
        <taxon>Bacteria</taxon>
        <taxon>Pseudomonadati</taxon>
        <taxon>Pseudomonadota</taxon>
        <taxon>Betaproteobacteria</taxon>
        <taxon>Burkholderiales</taxon>
        <taxon>Burkholderiaceae</taxon>
        <taxon>Caballeronia</taxon>
    </lineage>
</organism>